<dbReference type="AlphaFoldDB" id="A0A151M4X1"/>
<gene>
    <name evidence="1" type="primary">NDUFA3</name>
    <name evidence="1" type="ORF">Y1Q_0007460</name>
</gene>
<dbReference type="EMBL" id="AKHW03006584">
    <property type="protein sequence ID" value="KYO19521.1"/>
    <property type="molecule type" value="Genomic_DNA"/>
</dbReference>
<sequence length="81" mass="8759">MAVLDKIVSFLKIAWAKQPVLVVSAGISSLLCCPLSAPTSSTQRWPIEPHPMSIQCQYEMMGTCQTSPLTPVTRKGPAWSG</sequence>
<keyword evidence="2" id="KW-1185">Reference proteome</keyword>
<evidence type="ECO:0000313" key="1">
    <source>
        <dbReference type="EMBL" id="KYO19521.1"/>
    </source>
</evidence>
<reference evidence="1 2" key="1">
    <citation type="journal article" date="2012" name="Genome Biol.">
        <title>Sequencing three crocodilian genomes to illuminate the evolution of archosaurs and amniotes.</title>
        <authorList>
            <person name="St John J.A."/>
            <person name="Braun E.L."/>
            <person name="Isberg S.R."/>
            <person name="Miles L.G."/>
            <person name="Chong A.Y."/>
            <person name="Gongora J."/>
            <person name="Dalzell P."/>
            <person name="Moran C."/>
            <person name="Bed'hom B."/>
            <person name="Abzhanov A."/>
            <person name="Burgess S.C."/>
            <person name="Cooksey A.M."/>
            <person name="Castoe T.A."/>
            <person name="Crawford N.G."/>
            <person name="Densmore L.D."/>
            <person name="Drew J.C."/>
            <person name="Edwards S.V."/>
            <person name="Faircloth B.C."/>
            <person name="Fujita M.K."/>
            <person name="Greenwold M.J."/>
            <person name="Hoffmann F.G."/>
            <person name="Howard J.M."/>
            <person name="Iguchi T."/>
            <person name="Janes D.E."/>
            <person name="Khan S.Y."/>
            <person name="Kohno S."/>
            <person name="de Koning A.J."/>
            <person name="Lance S.L."/>
            <person name="McCarthy F.M."/>
            <person name="McCormack J.E."/>
            <person name="Merchant M.E."/>
            <person name="Peterson D.G."/>
            <person name="Pollock D.D."/>
            <person name="Pourmand N."/>
            <person name="Raney B.J."/>
            <person name="Roessler K.A."/>
            <person name="Sanford J.R."/>
            <person name="Sawyer R.H."/>
            <person name="Schmidt C.J."/>
            <person name="Triplett E.W."/>
            <person name="Tuberville T.D."/>
            <person name="Venegas-Anaya M."/>
            <person name="Howard J.T."/>
            <person name="Jarvis E.D."/>
            <person name="Guillette L.J.Jr."/>
            <person name="Glenn T.C."/>
            <person name="Green R.E."/>
            <person name="Ray D.A."/>
        </authorList>
    </citation>
    <scope>NUCLEOTIDE SEQUENCE [LARGE SCALE GENOMIC DNA]</scope>
    <source>
        <strain evidence="1">KSC_2009_1</strain>
    </source>
</reference>
<dbReference type="Proteomes" id="UP000050525">
    <property type="component" value="Unassembled WGS sequence"/>
</dbReference>
<organism evidence="1 2">
    <name type="scientific">Alligator mississippiensis</name>
    <name type="common">American alligator</name>
    <dbReference type="NCBI Taxonomy" id="8496"/>
    <lineage>
        <taxon>Eukaryota</taxon>
        <taxon>Metazoa</taxon>
        <taxon>Chordata</taxon>
        <taxon>Craniata</taxon>
        <taxon>Vertebrata</taxon>
        <taxon>Euteleostomi</taxon>
        <taxon>Archelosauria</taxon>
        <taxon>Archosauria</taxon>
        <taxon>Crocodylia</taxon>
        <taxon>Alligatoridae</taxon>
        <taxon>Alligatorinae</taxon>
        <taxon>Alligator</taxon>
    </lineage>
</organism>
<comment type="caution">
    <text evidence="1">The sequence shown here is derived from an EMBL/GenBank/DDBJ whole genome shotgun (WGS) entry which is preliminary data.</text>
</comment>
<protein>
    <submittedName>
        <fullName evidence="1">NADH dehydrogenase [ubiquinone] 1 alpha subcomplex subunit 3</fullName>
    </submittedName>
</protein>
<proteinExistence type="predicted"/>
<evidence type="ECO:0000313" key="2">
    <source>
        <dbReference type="Proteomes" id="UP000050525"/>
    </source>
</evidence>
<name>A0A151M4X1_ALLMI</name>
<accession>A0A151M4X1</accession>